<evidence type="ECO:0000313" key="3">
    <source>
        <dbReference type="Proteomes" id="UP000886757"/>
    </source>
</evidence>
<dbReference type="InterPro" id="IPR011009">
    <property type="entry name" value="Kinase-like_dom_sf"/>
</dbReference>
<evidence type="ECO:0000313" key="2">
    <source>
        <dbReference type="EMBL" id="HIR14661.1"/>
    </source>
</evidence>
<keyword evidence="2" id="KW-0167">Capsid protein</keyword>
<dbReference type="Gene3D" id="3.30.200.20">
    <property type="entry name" value="Phosphorylase Kinase, domain 1"/>
    <property type="match status" value="1"/>
</dbReference>
<sequence length="325" mass="38901">MNDRALKVLEQYDLEILGTRRGRGSYICETPQGLRILCGYQGTEKKAQFQNMVMKKIRSGGYEKVDVILPNREGNLISRDWEENTYVVKEWYQGRECDTSSESEILAAVGNLARLHRLMFLEGEEEFEKSFTAPPMRERMRTQNVELKKIYGFIRKKNHKSDFERMLLNCFPVYFEQAEEAEERMREAEAERRGREKGSVFHGGYDYHHILMAGYEMATTNFEYCRYGTQIIDLYRFMRKIMEKHDWNPRLGMRMLDRYGEIRPVSGEERRLLRIQMLYPEKFRKLANRYYGSNKAWVSKRFTDKLEMINRQQERRNAFIKSALR</sequence>
<protein>
    <submittedName>
        <fullName evidence="2">Spore coat protein CotS</fullName>
    </submittedName>
</protein>
<dbReference type="GO" id="GO:0042601">
    <property type="term" value="C:endospore-forming forespore"/>
    <property type="evidence" value="ECO:0007669"/>
    <property type="project" value="TreeGrafter"/>
</dbReference>
<comment type="caution">
    <text evidence="2">The sequence shown here is derived from an EMBL/GenBank/DDBJ whole genome shotgun (WGS) entry which is preliminary data.</text>
</comment>
<dbReference type="Gene3D" id="3.90.1200.10">
    <property type="match status" value="1"/>
</dbReference>
<dbReference type="Proteomes" id="UP000886757">
    <property type="component" value="Unassembled WGS sequence"/>
</dbReference>
<dbReference type="InterPro" id="IPR047175">
    <property type="entry name" value="CotS-like"/>
</dbReference>
<keyword evidence="2" id="KW-0946">Virion</keyword>
<feature type="coiled-coil region" evidence="1">
    <location>
        <begin position="171"/>
        <end position="198"/>
    </location>
</feature>
<evidence type="ECO:0000256" key="1">
    <source>
        <dbReference type="SAM" id="Coils"/>
    </source>
</evidence>
<proteinExistence type="predicted"/>
<reference evidence="2" key="2">
    <citation type="journal article" date="2021" name="PeerJ">
        <title>Extensive microbial diversity within the chicken gut microbiome revealed by metagenomics and culture.</title>
        <authorList>
            <person name="Gilroy R."/>
            <person name="Ravi A."/>
            <person name="Getino M."/>
            <person name="Pursley I."/>
            <person name="Horton D.L."/>
            <person name="Alikhan N.F."/>
            <person name="Baker D."/>
            <person name="Gharbi K."/>
            <person name="Hall N."/>
            <person name="Watson M."/>
            <person name="Adriaenssens E.M."/>
            <person name="Foster-Nyarko E."/>
            <person name="Jarju S."/>
            <person name="Secka A."/>
            <person name="Antonio M."/>
            <person name="Oren A."/>
            <person name="Chaudhuri R.R."/>
            <person name="La Ragione R."/>
            <person name="Hildebrand F."/>
            <person name="Pallen M.J."/>
        </authorList>
    </citation>
    <scope>NUCLEOTIDE SEQUENCE</scope>
    <source>
        <strain evidence="2">ChiSjej4B22-8148</strain>
    </source>
</reference>
<dbReference type="PANTHER" id="PTHR39179">
    <property type="entry name" value="SPORE COAT PROTEIN I"/>
    <property type="match status" value="1"/>
</dbReference>
<dbReference type="SUPFAM" id="SSF56112">
    <property type="entry name" value="Protein kinase-like (PK-like)"/>
    <property type="match status" value="1"/>
</dbReference>
<dbReference type="EMBL" id="DVGK01000140">
    <property type="protein sequence ID" value="HIR14661.1"/>
    <property type="molecule type" value="Genomic_DNA"/>
</dbReference>
<dbReference type="AlphaFoldDB" id="A0A9D1AEI2"/>
<dbReference type="PANTHER" id="PTHR39179:SF1">
    <property type="entry name" value="SPORE COAT PROTEIN I"/>
    <property type="match status" value="1"/>
</dbReference>
<accession>A0A9D1AEI2</accession>
<name>A0A9D1AEI2_9FIRM</name>
<keyword evidence="1" id="KW-0175">Coiled coil</keyword>
<gene>
    <name evidence="2" type="ORF">IAB31_12145</name>
</gene>
<reference evidence="2" key="1">
    <citation type="submission" date="2020-10" db="EMBL/GenBank/DDBJ databases">
        <authorList>
            <person name="Gilroy R."/>
        </authorList>
    </citation>
    <scope>NUCLEOTIDE SEQUENCE</scope>
    <source>
        <strain evidence="2">ChiSjej4B22-8148</strain>
    </source>
</reference>
<organism evidence="2 3">
    <name type="scientific">Candidatus Choladousia intestinavium</name>
    <dbReference type="NCBI Taxonomy" id="2840727"/>
    <lineage>
        <taxon>Bacteria</taxon>
        <taxon>Bacillati</taxon>
        <taxon>Bacillota</taxon>
        <taxon>Clostridia</taxon>
        <taxon>Lachnospirales</taxon>
        <taxon>Lachnospiraceae</taxon>
        <taxon>Lachnospiraceae incertae sedis</taxon>
        <taxon>Candidatus Choladousia</taxon>
    </lineage>
</organism>